<dbReference type="OrthoDB" id="196264at2759"/>
<evidence type="ECO:0000313" key="2">
    <source>
        <dbReference type="EMBL" id="ODM98828.1"/>
    </source>
</evidence>
<comment type="caution">
    <text evidence="2">The sequence shown here is derived from an EMBL/GenBank/DDBJ whole genome shotgun (WGS) entry which is preliminary data.</text>
</comment>
<dbReference type="STRING" id="48709.A0A1D2N0S3"/>
<feature type="compositionally biased region" description="Low complexity" evidence="1">
    <location>
        <begin position="325"/>
        <end position="336"/>
    </location>
</feature>
<dbReference type="AlphaFoldDB" id="A0A1D2N0S3"/>
<proteinExistence type="predicted"/>
<feature type="region of interest" description="Disordered" evidence="1">
    <location>
        <begin position="168"/>
        <end position="187"/>
    </location>
</feature>
<feature type="compositionally biased region" description="Low complexity" evidence="1">
    <location>
        <begin position="417"/>
        <end position="433"/>
    </location>
</feature>
<reference evidence="2 3" key="1">
    <citation type="journal article" date="2016" name="Genome Biol. Evol.">
        <title>Gene Family Evolution Reflects Adaptation to Soil Environmental Stressors in the Genome of the Collembolan Orchesella cincta.</title>
        <authorList>
            <person name="Faddeeva-Vakhrusheva A."/>
            <person name="Derks M.F."/>
            <person name="Anvar S.Y."/>
            <person name="Agamennone V."/>
            <person name="Suring W."/>
            <person name="Smit S."/>
            <person name="van Straalen N.M."/>
            <person name="Roelofs D."/>
        </authorList>
    </citation>
    <scope>NUCLEOTIDE SEQUENCE [LARGE SCALE GENOMIC DNA]</scope>
    <source>
        <tissue evidence="2">Mixed pool</tissue>
    </source>
</reference>
<feature type="region of interest" description="Disordered" evidence="1">
    <location>
        <begin position="395"/>
        <end position="481"/>
    </location>
</feature>
<feature type="compositionally biased region" description="Polar residues" evidence="1">
    <location>
        <begin position="435"/>
        <end position="456"/>
    </location>
</feature>
<protein>
    <submittedName>
        <fullName evidence="2">Sodium/hydrogen exchanger 5</fullName>
    </submittedName>
</protein>
<evidence type="ECO:0000256" key="1">
    <source>
        <dbReference type="SAM" id="MobiDB-lite"/>
    </source>
</evidence>
<dbReference type="Proteomes" id="UP000094527">
    <property type="component" value="Unassembled WGS sequence"/>
</dbReference>
<sequence>MFLRHRFKQFDNAYIRPCLIRDLKGSEPKILETYSKLAMRDAMDMMNRNPGAQQNGLHMNKLNAESMAALIRANYSNGNLPGASGDAPFEESNWNLDLQELEYSMSRKDMNDAKIHHLLAEELYKPSRRQRRLSYSRHAVDDKDLGTEPQPQVNYRTQMNFRKMVSHGAMKASKTRRTGNVKDGPYMNGRISYGEGGEEYDNPVFTMSDETLQRSGVDGERDGDVGIYFIAGGGQRVSPARRMTLKDEDGNTSPTAMEQVLPWHRGDDDSDAGIFAVRQNEFPAWASNKEYLAYNSPTNTFLGGIGGQPKIPSVIGLFKRDSIGSASGSRRGSLQSIHQARMDSPRHSIGSDGSMASAGFDMSGMGPLDSSGPLGVPRRGSTFLATPILEVAEETDNYEGSRSSSSQSTQHPVSKTGAAGEGSSSGHADSESAPGGSTSSPAHAKPTSPSHVSSKVPQLEKIGEEDQDAPSSSEPDPQTKL</sequence>
<dbReference type="EMBL" id="LJIJ01000319">
    <property type="protein sequence ID" value="ODM98828.1"/>
    <property type="molecule type" value="Genomic_DNA"/>
</dbReference>
<feature type="compositionally biased region" description="Polar residues" evidence="1">
    <location>
        <begin position="469"/>
        <end position="481"/>
    </location>
</feature>
<accession>A0A1D2N0S3</accession>
<organism evidence="2 3">
    <name type="scientific">Orchesella cincta</name>
    <name type="common">Springtail</name>
    <name type="synonym">Podura cincta</name>
    <dbReference type="NCBI Taxonomy" id="48709"/>
    <lineage>
        <taxon>Eukaryota</taxon>
        <taxon>Metazoa</taxon>
        <taxon>Ecdysozoa</taxon>
        <taxon>Arthropoda</taxon>
        <taxon>Hexapoda</taxon>
        <taxon>Collembola</taxon>
        <taxon>Entomobryomorpha</taxon>
        <taxon>Entomobryoidea</taxon>
        <taxon>Orchesellidae</taxon>
        <taxon>Orchesellinae</taxon>
        <taxon>Orchesella</taxon>
    </lineage>
</organism>
<gene>
    <name evidence="2" type="ORF">Ocin01_07856</name>
</gene>
<feature type="region of interest" description="Disordered" evidence="1">
    <location>
        <begin position="325"/>
        <end position="379"/>
    </location>
</feature>
<keyword evidence="3" id="KW-1185">Reference proteome</keyword>
<name>A0A1D2N0S3_ORCCI</name>
<evidence type="ECO:0000313" key="3">
    <source>
        <dbReference type="Proteomes" id="UP000094527"/>
    </source>
</evidence>